<keyword evidence="6 7" id="KW-0067">ATP-binding</keyword>
<dbReference type="Pfam" id="PF08245">
    <property type="entry name" value="Mur_ligase_M"/>
    <property type="match status" value="1"/>
</dbReference>
<accession>A0A4P7NXR7</accession>
<dbReference type="SUPFAM" id="SSF51984">
    <property type="entry name" value="MurCD N-terminal domain"/>
    <property type="match status" value="1"/>
</dbReference>
<dbReference type="OrthoDB" id="9809796at2"/>
<keyword evidence="7 8" id="KW-0961">Cell wall biogenesis/degradation</keyword>
<dbReference type="InterPro" id="IPR004101">
    <property type="entry name" value="Mur_ligase_C"/>
</dbReference>
<dbReference type="RefSeq" id="WP_135795268.1">
    <property type="nucleotide sequence ID" value="NZ_CP032096.1"/>
</dbReference>
<feature type="domain" description="Mur ligase central" evidence="10">
    <location>
        <begin position="105"/>
        <end position="278"/>
    </location>
</feature>
<sequence length="449" mass="48462">MYLVAGLGLTGQSVLNYFASQGEACYALDTRPEFDTSELEKAYPDVEFATGTLPTQWCGKIDSIVLSPGIPKSEPWVKFCINQGTEVIGDIELFARAAGKPIVAITGSNGKSTVTTLVAEVLKEAGYVVGVGGNIGCPALDLLTHQTEFDVYVLELSSFQLETTYSLQTIAATVLNISEDHMDRYLALEDYIQAKMTILNNTELAVLPLDFERVGIARPGDEVRFGLNYAEALPPKEYGIVMKNGQAWLGWESHASVPVTAMAQQGLHHQLNALAMMALCRPFELPDTVFEKVLKAFKGLPHRTQVVLEQEGICWVNDSKGTNVGATVTAIESIKETLEGQVILIAGGVGKDADFKELGQTVSQSCGQAILFGQDKAVIAQQLPKDKVQLVDTLSEAVLLAKTIAKPGDAVLFSPACASFDQFKNYIDRGNAFEALVQEFIADEVGGKS</sequence>
<keyword evidence="7 8" id="KW-0573">Peptidoglycan synthesis</keyword>
<dbReference type="Gene3D" id="3.90.190.20">
    <property type="entry name" value="Mur ligase, C-terminal domain"/>
    <property type="match status" value="1"/>
</dbReference>
<dbReference type="GO" id="GO:0051301">
    <property type="term" value="P:cell division"/>
    <property type="evidence" value="ECO:0007669"/>
    <property type="project" value="UniProtKB-KW"/>
</dbReference>
<dbReference type="EMBL" id="CP032096">
    <property type="protein sequence ID" value="QBZ82571.1"/>
    <property type="molecule type" value="Genomic_DNA"/>
</dbReference>
<keyword evidence="3 7" id="KW-0963">Cytoplasm</keyword>
<dbReference type="InterPro" id="IPR036565">
    <property type="entry name" value="Mur-like_cat_sf"/>
</dbReference>
<proteinExistence type="inferred from homology"/>
<dbReference type="Proteomes" id="UP000296201">
    <property type="component" value="Chromosome"/>
</dbReference>
<comment type="pathway">
    <text evidence="2 7 8">Cell wall biogenesis; peptidoglycan biosynthesis.</text>
</comment>
<organism evidence="11 12">
    <name type="scientific">Hydrogenovibrio crunogenus</name>
    <dbReference type="NCBI Taxonomy" id="39765"/>
    <lineage>
        <taxon>Bacteria</taxon>
        <taxon>Pseudomonadati</taxon>
        <taxon>Pseudomonadota</taxon>
        <taxon>Gammaproteobacteria</taxon>
        <taxon>Thiotrichales</taxon>
        <taxon>Piscirickettsiaceae</taxon>
        <taxon>Hydrogenovibrio</taxon>
    </lineage>
</organism>
<comment type="subcellular location">
    <subcellularLocation>
        <location evidence="1 7 8">Cytoplasm</location>
    </subcellularLocation>
</comment>
<dbReference type="InterPro" id="IPR036615">
    <property type="entry name" value="Mur_ligase_C_dom_sf"/>
</dbReference>
<keyword evidence="7 8" id="KW-0132">Cell division</keyword>
<dbReference type="GO" id="GO:0009252">
    <property type="term" value="P:peptidoglycan biosynthetic process"/>
    <property type="evidence" value="ECO:0007669"/>
    <property type="project" value="UniProtKB-UniRule"/>
</dbReference>
<evidence type="ECO:0000256" key="7">
    <source>
        <dbReference type="HAMAP-Rule" id="MF_00639"/>
    </source>
</evidence>
<dbReference type="EC" id="6.3.2.9" evidence="7 8"/>
<dbReference type="Pfam" id="PF21799">
    <property type="entry name" value="MurD-like_N"/>
    <property type="match status" value="1"/>
</dbReference>
<keyword evidence="7 8" id="KW-0131">Cell cycle</keyword>
<keyword evidence="7 8" id="KW-0133">Cell shape</keyword>
<dbReference type="InterPro" id="IPR005762">
    <property type="entry name" value="MurD"/>
</dbReference>
<dbReference type="GO" id="GO:0008360">
    <property type="term" value="P:regulation of cell shape"/>
    <property type="evidence" value="ECO:0007669"/>
    <property type="project" value="UniProtKB-KW"/>
</dbReference>
<feature type="domain" description="Mur ligase C-terminal" evidence="9">
    <location>
        <begin position="302"/>
        <end position="417"/>
    </location>
</feature>
<evidence type="ECO:0000256" key="2">
    <source>
        <dbReference type="ARBA" id="ARBA00004752"/>
    </source>
</evidence>
<comment type="catalytic activity">
    <reaction evidence="7 8">
        <text>UDP-N-acetyl-alpha-D-muramoyl-L-alanine + D-glutamate + ATP = UDP-N-acetyl-alpha-D-muramoyl-L-alanyl-D-glutamate + ADP + phosphate + H(+)</text>
        <dbReference type="Rhea" id="RHEA:16429"/>
        <dbReference type="ChEBI" id="CHEBI:15378"/>
        <dbReference type="ChEBI" id="CHEBI:29986"/>
        <dbReference type="ChEBI" id="CHEBI:30616"/>
        <dbReference type="ChEBI" id="CHEBI:43474"/>
        <dbReference type="ChEBI" id="CHEBI:83898"/>
        <dbReference type="ChEBI" id="CHEBI:83900"/>
        <dbReference type="ChEBI" id="CHEBI:456216"/>
        <dbReference type="EC" id="6.3.2.9"/>
    </reaction>
</comment>
<dbReference type="GO" id="GO:0071555">
    <property type="term" value="P:cell wall organization"/>
    <property type="evidence" value="ECO:0007669"/>
    <property type="project" value="UniProtKB-KW"/>
</dbReference>
<keyword evidence="5 7" id="KW-0547">Nucleotide-binding</keyword>
<dbReference type="SUPFAM" id="SSF53244">
    <property type="entry name" value="MurD-like peptide ligases, peptide-binding domain"/>
    <property type="match status" value="1"/>
</dbReference>
<dbReference type="HAMAP" id="MF_00639">
    <property type="entry name" value="MurD"/>
    <property type="match status" value="1"/>
</dbReference>
<evidence type="ECO:0000313" key="12">
    <source>
        <dbReference type="Proteomes" id="UP000296201"/>
    </source>
</evidence>
<name>A0A4P7NXR7_9GAMM</name>
<feature type="binding site" evidence="7">
    <location>
        <begin position="107"/>
        <end position="113"/>
    </location>
    <ligand>
        <name>ATP</name>
        <dbReference type="ChEBI" id="CHEBI:30616"/>
    </ligand>
</feature>
<dbReference type="GO" id="GO:0008764">
    <property type="term" value="F:UDP-N-acetylmuramoylalanine-D-glutamate ligase activity"/>
    <property type="evidence" value="ECO:0007669"/>
    <property type="project" value="UniProtKB-UniRule"/>
</dbReference>
<comment type="function">
    <text evidence="7 8">Cell wall formation. Catalyzes the addition of glutamate to the nucleotide precursor UDP-N-acetylmuramoyl-L-alanine (UMA).</text>
</comment>
<evidence type="ECO:0000256" key="1">
    <source>
        <dbReference type="ARBA" id="ARBA00004496"/>
    </source>
</evidence>
<dbReference type="GO" id="GO:0005737">
    <property type="term" value="C:cytoplasm"/>
    <property type="evidence" value="ECO:0007669"/>
    <property type="project" value="UniProtKB-SubCell"/>
</dbReference>
<dbReference type="NCBIfam" id="TIGR01087">
    <property type="entry name" value="murD"/>
    <property type="match status" value="1"/>
</dbReference>
<evidence type="ECO:0000256" key="6">
    <source>
        <dbReference type="ARBA" id="ARBA00022840"/>
    </source>
</evidence>
<evidence type="ECO:0000313" key="11">
    <source>
        <dbReference type="EMBL" id="QBZ82571.1"/>
    </source>
</evidence>
<keyword evidence="12" id="KW-1185">Reference proteome</keyword>
<evidence type="ECO:0000259" key="9">
    <source>
        <dbReference type="Pfam" id="PF02875"/>
    </source>
</evidence>
<evidence type="ECO:0000256" key="3">
    <source>
        <dbReference type="ARBA" id="ARBA00022490"/>
    </source>
</evidence>
<reference evidence="11 12" key="1">
    <citation type="submission" date="2018-08" db="EMBL/GenBank/DDBJ databases">
        <title>Horizontal acquisition of hydrogen conversion ability and other habitat adaptations in Hydrogenovibrio crunogenus strains.</title>
        <authorList>
            <person name="Gonnella G."/>
            <person name="Adam N."/>
            <person name="Perner M."/>
        </authorList>
    </citation>
    <scope>NUCLEOTIDE SEQUENCE [LARGE SCALE GENOMIC DNA]</scope>
    <source>
        <strain evidence="11 12">SP-41</strain>
    </source>
</reference>
<protein>
    <recommendedName>
        <fullName evidence="7 8">UDP-N-acetylmuramoylalanine--D-glutamate ligase</fullName>
        <ecNumber evidence="7 8">6.3.2.9</ecNumber>
    </recommendedName>
    <alternativeName>
        <fullName evidence="7">D-glutamic acid-adding enzyme</fullName>
    </alternativeName>
    <alternativeName>
        <fullName evidence="7">UDP-N-acetylmuramoyl-L-alanyl-D-glutamate synthetase</fullName>
    </alternativeName>
</protein>
<dbReference type="Gene3D" id="3.40.50.720">
    <property type="entry name" value="NAD(P)-binding Rossmann-like Domain"/>
    <property type="match status" value="1"/>
</dbReference>
<gene>
    <name evidence="7 11" type="primary">murD</name>
    <name evidence="11" type="ORF">GHNINEIG_00603</name>
</gene>
<evidence type="ECO:0000256" key="4">
    <source>
        <dbReference type="ARBA" id="ARBA00022598"/>
    </source>
</evidence>
<evidence type="ECO:0000259" key="10">
    <source>
        <dbReference type="Pfam" id="PF08245"/>
    </source>
</evidence>
<evidence type="ECO:0000256" key="5">
    <source>
        <dbReference type="ARBA" id="ARBA00022741"/>
    </source>
</evidence>
<keyword evidence="4 7" id="KW-0436">Ligase</keyword>
<dbReference type="PANTHER" id="PTHR43692">
    <property type="entry name" value="UDP-N-ACETYLMURAMOYLALANINE--D-GLUTAMATE LIGASE"/>
    <property type="match status" value="1"/>
</dbReference>
<dbReference type="SUPFAM" id="SSF53623">
    <property type="entry name" value="MurD-like peptide ligases, catalytic domain"/>
    <property type="match status" value="1"/>
</dbReference>
<dbReference type="Gene3D" id="3.40.1190.10">
    <property type="entry name" value="Mur-like, catalytic domain"/>
    <property type="match status" value="1"/>
</dbReference>
<dbReference type="AlphaFoldDB" id="A0A4P7NXR7"/>
<dbReference type="UniPathway" id="UPA00219"/>
<dbReference type="Pfam" id="PF02875">
    <property type="entry name" value="Mur_ligase_C"/>
    <property type="match status" value="1"/>
</dbReference>
<dbReference type="GO" id="GO:0005524">
    <property type="term" value="F:ATP binding"/>
    <property type="evidence" value="ECO:0007669"/>
    <property type="project" value="UniProtKB-UniRule"/>
</dbReference>
<comment type="similarity">
    <text evidence="7">Belongs to the MurCDEF family.</text>
</comment>
<evidence type="ECO:0000256" key="8">
    <source>
        <dbReference type="RuleBase" id="RU003664"/>
    </source>
</evidence>
<dbReference type="PANTHER" id="PTHR43692:SF1">
    <property type="entry name" value="UDP-N-ACETYLMURAMOYLALANINE--D-GLUTAMATE LIGASE"/>
    <property type="match status" value="1"/>
</dbReference>
<dbReference type="InterPro" id="IPR013221">
    <property type="entry name" value="Mur_ligase_cen"/>
</dbReference>